<feature type="domain" description="HIT" evidence="1">
    <location>
        <begin position="77"/>
        <end position="143"/>
    </location>
</feature>
<accession>A0A1G2NCX9</accession>
<dbReference type="Gene3D" id="3.30.428.10">
    <property type="entry name" value="HIT-like"/>
    <property type="match status" value="1"/>
</dbReference>
<dbReference type="InterPro" id="IPR036265">
    <property type="entry name" value="HIT-like_sf"/>
</dbReference>
<protein>
    <recommendedName>
        <fullName evidence="1">HIT domain-containing protein</fullName>
    </recommendedName>
</protein>
<dbReference type="InterPro" id="IPR011146">
    <property type="entry name" value="HIT-like"/>
</dbReference>
<proteinExistence type="predicted"/>
<dbReference type="EMBL" id="MHRX01000034">
    <property type="protein sequence ID" value="OHA33269.1"/>
    <property type="molecule type" value="Genomic_DNA"/>
</dbReference>
<evidence type="ECO:0000313" key="2">
    <source>
        <dbReference type="EMBL" id="OHA33269.1"/>
    </source>
</evidence>
<reference evidence="2 3" key="1">
    <citation type="journal article" date="2016" name="Nat. Commun.">
        <title>Thousands of microbial genomes shed light on interconnected biogeochemical processes in an aquifer system.</title>
        <authorList>
            <person name="Anantharaman K."/>
            <person name="Brown C.T."/>
            <person name="Hug L.A."/>
            <person name="Sharon I."/>
            <person name="Castelle C.J."/>
            <person name="Probst A.J."/>
            <person name="Thomas B.C."/>
            <person name="Singh A."/>
            <person name="Wilkins M.J."/>
            <person name="Karaoz U."/>
            <person name="Brodie E.L."/>
            <person name="Williams K.H."/>
            <person name="Hubbard S.S."/>
            <person name="Banfield J.F."/>
        </authorList>
    </citation>
    <scope>NUCLEOTIDE SEQUENCE [LARGE SCALE GENOMIC DNA]</scope>
</reference>
<dbReference type="SUPFAM" id="SSF54197">
    <property type="entry name" value="HIT-like"/>
    <property type="match status" value="1"/>
</dbReference>
<comment type="caution">
    <text evidence="2">The sequence shown here is derived from an EMBL/GenBank/DDBJ whole genome shotgun (WGS) entry which is preliminary data.</text>
</comment>
<dbReference type="STRING" id="1802319.A2928_01330"/>
<organism evidence="2 3">
    <name type="scientific">Candidatus Taylorbacteria bacterium RIFCSPLOWO2_01_FULL_45_15b</name>
    <dbReference type="NCBI Taxonomy" id="1802319"/>
    <lineage>
        <taxon>Bacteria</taxon>
        <taxon>Candidatus Tayloriibacteriota</taxon>
    </lineage>
</organism>
<gene>
    <name evidence="2" type="ORF">A2928_01330</name>
</gene>
<evidence type="ECO:0000259" key="1">
    <source>
        <dbReference type="Pfam" id="PF01230"/>
    </source>
</evidence>
<dbReference type="Pfam" id="PF01230">
    <property type="entry name" value="HIT"/>
    <property type="match status" value="1"/>
</dbReference>
<dbReference type="AlphaFoldDB" id="A0A1G2NCX9"/>
<dbReference type="GO" id="GO:0003824">
    <property type="term" value="F:catalytic activity"/>
    <property type="evidence" value="ECO:0007669"/>
    <property type="project" value="InterPro"/>
</dbReference>
<sequence length="230" mass="26927">MKPHKEILDQFTIPGVPQEQIWQVFNVSNWQYYREKVRGLITRICPFCTVDPKVNQTIVENESWRCWENNVAPRKGAQAQLHQFVIPLKRHVVTLDQLCPAEMTDLLEIVRSIETRFEIAGGVYVIRSGDSAYNAKSVDHLHVNYHVPTGIERVEITIAKSIEDLKKKSPYSKLLKKCVFLKRKAITVRRNCENPTRKPTILSKTNSNHHNKTLHRTLMRSFFYYLNQRK</sequence>
<evidence type="ECO:0000313" key="3">
    <source>
        <dbReference type="Proteomes" id="UP000176221"/>
    </source>
</evidence>
<name>A0A1G2NCX9_9BACT</name>
<dbReference type="Proteomes" id="UP000176221">
    <property type="component" value="Unassembled WGS sequence"/>
</dbReference>